<keyword evidence="5" id="KW-1185">Reference proteome</keyword>
<reference evidence="5" key="1">
    <citation type="submission" date="2016-03" db="EMBL/GenBank/DDBJ databases">
        <authorList>
            <person name="Heylen K."/>
            <person name="De Vos P."/>
            <person name="Vekeman B."/>
        </authorList>
    </citation>
    <scope>NUCLEOTIDE SEQUENCE [LARGE SCALE GENOMIC DNA]</scope>
    <source>
        <strain evidence="5">R-45383</strain>
    </source>
</reference>
<evidence type="ECO:0000256" key="2">
    <source>
        <dbReference type="SAM" id="SignalP"/>
    </source>
</evidence>
<dbReference type="Proteomes" id="UP000077628">
    <property type="component" value="Unassembled WGS sequence"/>
</dbReference>
<evidence type="ECO:0000313" key="4">
    <source>
        <dbReference type="EMBL" id="OAI16668.1"/>
    </source>
</evidence>
<gene>
    <name evidence="4" type="ORF">A1355_09115</name>
</gene>
<dbReference type="EMBL" id="LUUK01000183">
    <property type="protein sequence ID" value="OAI16668.1"/>
    <property type="molecule type" value="Genomic_DNA"/>
</dbReference>
<dbReference type="OrthoDB" id="5574464at2"/>
<evidence type="ECO:0000313" key="5">
    <source>
        <dbReference type="Proteomes" id="UP000077628"/>
    </source>
</evidence>
<dbReference type="PANTHER" id="PTHR46182:SF2">
    <property type="entry name" value="FI19480P1"/>
    <property type="match status" value="1"/>
</dbReference>
<sequence>MNKPLSALCIAATLIGGAADAATLDLVFNYRLTPAAGTGQTVATAHFEDVIDSNGLPAVDLRLTNVASNLVPGVGATSYISGLLLAFDYTAPELPGIVVEQFGDDSAQSDRWEPQEDVATVDGFTFTSELGFPRSETPSSVGARLAVGEVGHIQFQNDGSLPNALTVDKLVAAIRGGGADVGAPTVLAAVKVRSLPNLTGGETIESVPTVVIAAGVPSVNHAPTADAGEDAAVDTGSTVQLDGSASSDPDSDAIAAYQWTQLSGETVTLSSATAQRPSFTAPATAGTLVFALTVSDGSLQSDPDTVTITVNAGNNNPPPSNRAPSVDAGADQSVAEASLVTLAGSASDADGDGLSYQWEQTGGTAVSLHNPQSATASFTAPWLANGSETLSFKLTVTDDAASPASAEATVDVVVNNDDGLLDCSQARPSKTYLWSPNGAMQKVLIQGITGPGIDTAKPNYDLRIDAVSQDEPLKNPALKDKTSPDAKITRTKRSAKKPLALDVLQLRAERQGLQPKNQAFTGNGRAYRVAFTASYAGLSCQGAVSVMVPPTRGSAVTDDGQQYDATRR</sequence>
<dbReference type="InterPro" id="IPR022409">
    <property type="entry name" value="PKD/Chitinase_dom"/>
</dbReference>
<feature type="chain" id="PRO_5008069050" description="PKD/Chitinase domain-containing protein" evidence="2">
    <location>
        <begin position="22"/>
        <end position="568"/>
    </location>
</feature>
<proteinExistence type="predicted"/>
<feature type="region of interest" description="Disordered" evidence="1">
    <location>
        <begin position="311"/>
        <end position="331"/>
    </location>
</feature>
<keyword evidence="2" id="KW-0732">Signal</keyword>
<dbReference type="CDD" id="cd00146">
    <property type="entry name" value="PKD"/>
    <property type="match status" value="1"/>
</dbReference>
<dbReference type="SUPFAM" id="SSF49299">
    <property type="entry name" value="PKD domain"/>
    <property type="match status" value="2"/>
</dbReference>
<dbReference type="SMART" id="SM00089">
    <property type="entry name" value="PKD"/>
    <property type="match status" value="2"/>
</dbReference>
<dbReference type="InterPro" id="IPR035986">
    <property type="entry name" value="PKD_dom_sf"/>
</dbReference>
<comment type="caution">
    <text evidence="4">The sequence shown here is derived from an EMBL/GenBank/DDBJ whole genome shotgun (WGS) entry which is preliminary data.</text>
</comment>
<feature type="domain" description="PKD/Chitinase" evidence="3">
    <location>
        <begin position="325"/>
        <end position="415"/>
    </location>
</feature>
<dbReference type="Pfam" id="PF22352">
    <property type="entry name" value="K319L-like_PKD"/>
    <property type="match status" value="2"/>
</dbReference>
<dbReference type="InterPro" id="IPR013783">
    <property type="entry name" value="Ig-like_fold"/>
</dbReference>
<dbReference type="InterPro" id="IPR029865">
    <property type="entry name" value="KIAA0319-like"/>
</dbReference>
<feature type="domain" description="PKD/Chitinase" evidence="3">
    <location>
        <begin position="224"/>
        <end position="313"/>
    </location>
</feature>
<organism evidence="4 5">
    <name type="scientific">Methylomonas koyamae</name>
    <dbReference type="NCBI Taxonomy" id="702114"/>
    <lineage>
        <taxon>Bacteria</taxon>
        <taxon>Pseudomonadati</taxon>
        <taxon>Pseudomonadota</taxon>
        <taxon>Gammaproteobacteria</taxon>
        <taxon>Methylococcales</taxon>
        <taxon>Methylococcaceae</taxon>
        <taxon>Methylomonas</taxon>
    </lineage>
</organism>
<protein>
    <recommendedName>
        <fullName evidence="3">PKD/Chitinase domain-containing protein</fullName>
    </recommendedName>
</protein>
<name>A0A177NF27_9GAMM</name>
<dbReference type="GO" id="GO:0031410">
    <property type="term" value="C:cytoplasmic vesicle"/>
    <property type="evidence" value="ECO:0007669"/>
    <property type="project" value="TreeGrafter"/>
</dbReference>
<dbReference type="Gene3D" id="2.60.40.10">
    <property type="entry name" value="Immunoglobulins"/>
    <property type="match status" value="2"/>
</dbReference>
<evidence type="ECO:0000256" key="1">
    <source>
        <dbReference type="SAM" id="MobiDB-lite"/>
    </source>
</evidence>
<accession>A0A177NF27</accession>
<dbReference type="STRING" id="702114.A1355_09115"/>
<dbReference type="PANTHER" id="PTHR46182">
    <property type="entry name" value="FI19480P1"/>
    <property type="match status" value="1"/>
</dbReference>
<evidence type="ECO:0000259" key="3">
    <source>
        <dbReference type="SMART" id="SM00089"/>
    </source>
</evidence>
<dbReference type="RefSeq" id="WP_064030031.1">
    <property type="nucleotide sequence ID" value="NZ_LUUK01000183.1"/>
</dbReference>
<feature type="signal peptide" evidence="2">
    <location>
        <begin position="1"/>
        <end position="21"/>
    </location>
</feature>
<dbReference type="AlphaFoldDB" id="A0A177NF27"/>
<dbReference type="GO" id="GO:0016020">
    <property type="term" value="C:membrane"/>
    <property type="evidence" value="ECO:0007669"/>
    <property type="project" value="TreeGrafter"/>
</dbReference>